<gene>
    <name evidence="1" type="ORF">NQ317_015630</name>
</gene>
<proteinExistence type="predicted"/>
<comment type="caution">
    <text evidence="1">The sequence shown here is derived from an EMBL/GenBank/DDBJ whole genome shotgun (WGS) entry which is preliminary data.</text>
</comment>
<keyword evidence="2" id="KW-1185">Reference proteome</keyword>
<sequence length="75" mass="8457">MVKIWSVLYGVSILRKTTWHLANGTKSRGSGLPAIVETGRRNSANDKKDSLTIYISRRPDSERVSNVRYHLVTKA</sequence>
<name>A0ABQ9JVQ2_9CUCU</name>
<evidence type="ECO:0000313" key="2">
    <source>
        <dbReference type="Proteomes" id="UP001162164"/>
    </source>
</evidence>
<protein>
    <submittedName>
        <fullName evidence="1">Uncharacterized protein</fullName>
    </submittedName>
</protein>
<dbReference type="Proteomes" id="UP001162164">
    <property type="component" value="Unassembled WGS sequence"/>
</dbReference>
<evidence type="ECO:0000313" key="1">
    <source>
        <dbReference type="EMBL" id="KAJ8981428.1"/>
    </source>
</evidence>
<dbReference type="EMBL" id="JAPWTJ010000183">
    <property type="protein sequence ID" value="KAJ8981428.1"/>
    <property type="molecule type" value="Genomic_DNA"/>
</dbReference>
<organism evidence="1 2">
    <name type="scientific">Molorchus minor</name>
    <dbReference type="NCBI Taxonomy" id="1323400"/>
    <lineage>
        <taxon>Eukaryota</taxon>
        <taxon>Metazoa</taxon>
        <taxon>Ecdysozoa</taxon>
        <taxon>Arthropoda</taxon>
        <taxon>Hexapoda</taxon>
        <taxon>Insecta</taxon>
        <taxon>Pterygota</taxon>
        <taxon>Neoptera</taxon>
        <taxon>Endopterygota</taxon>
        <taxon>Coleoptera</taxon>
        <taxon>Polyphaga</taxon>
        <taxon>Cucujiformia</taxon>
        <taxon>Chrysomeloidea</taxon>
        <taxon>Cerambycidae</taxon>
        <taxon>Lamiinae</taxon>
        <taxon>Monochamini</taxon>
        <taxon>Molorchus</taxon>
    </lineage>
</organism>
<accession>A0ABQ9JVQ2</accession>
<reference evidence="1" key="1">
    <citation type="journal article" date="2023" name="Insect Mol. Biol.">
        <title>Genome sequencing provides insights into the evolution of gene families encoding plant cell wall-degrading enzymes in longhorned beetles.</title>
        <authorList>
            <person name="Shin N.R."/>
            <person name="Okamura Y."/>
            <person name="Kirsch R."/>
            <person name="Pauchet Y."/>
        </authorList>
    </citation>
    <scope>NUCLEOTIDE SEQUENCE</scope>
    <source>
        <strain evidence="1">MMC_N1</strain>
    </source>
</reference>